<name>A0A1Q9B1H0_9HYPH</name>
<evidence type="ECO:0000313" key="3">
    <source>
        <dbReference type="Proteomes" id="UP000186364"/>
    </source>
</evidence>
<accession>A0A1Q9B1H0</accession>
<feature type="transmembrane region" description="Helical" evidence="1">
    <location>
        <begin position="41"/>
        <end position="60"/>
    </location>
</feature>
<proteinExistence type="predicted"/>
<dbReference type="Proteomes" id="UP000186364">
    <property type="component" value="Unassembled WGS sequence"/>
</dbReference>
<comment type="caution">
    <text evidence="2">The sequence shown here is derived from an EMBL/GenBank/DDBJ whole genome shotgun (WGS) entry which is preliminary data.</text>
</comment>
<dbReference type="OrthoDB" id="7906947at2"/>
<keyword evidence="1" id="KW-1133">Transmembrane helix</keyword>
<gene>
    <name evidence="2" type="ORF">BJF93_19375</name>
</gene>
<feature type="transmembrane region" description="Helical" evidence="1">
    <location>
        <begin position="80"/>
        <end position="98"/>
    </location>
</feature>
<keyword evidence="1" id="KW-0812">Transmembrane</keyword>
<dbReference type="AlphaFoldDB" id="A0A1Q9B1H0"/>
<keyword evidence="1" id="KW-0472">Membrane</keyword>
<organism evidence="2 3">
    <name type="scientific">Xaviernesmea oryzae</name>
    <dbReference type="NCBI Taxonomy" id="464029"/>
    <lineage>
        <taxon>Bacteria</taxon>
        <taxon>Pseudomonadati</taxon>
        <taxon>Pseudomonadota</taxon>
        <taxon>Alphaproteobacteria</taxon>
        <taxon>Hyphomicrobiales</taxon>
        <taxon>Rhizobiaceae</taxon>
        <taxon>Rhizobium/Agrobacterium group</taxon>
        <taxon>Xaviernesmea</taxon>
    </lineage>
</organism>
<protein>
    <submittedName>
        <fullName evidence="2">Uncharacterized protein</fullName>
    </submittedName>
</protein>
<evidence type="ECO:0000256" key="1">
    <source>
        <dbReference type="SAM" id="Phobius"/>
    </source>
</evidence>
<evidence type="ECO:0000313" key="2">
    <source>
        <dbReference type="EMBL" id="OLP61848.1"/>
    </source>
</evidence>
<keyword evidence="3" id="KW-1185">Reference proteome</keyword>
<dbReference type="InterPro" id="IPR046089">
    <property type="entry name" value="DUF6107"/>
</dbReference>
<dbReference type="EMBL" id="MKIP01000030">
    <property type="protein sequence ID" value="OLP61848.1"/>
    <property type="molecule type" value="Genomic_DNA"/>
</dbReference>
<reference evidence="2 3" key="1">
    <citation type="submission" date="2016-09" db="EMBL/GenBank/DDBJ databases">
        <title>Rhizobium sp. nov., a novel species isolated from the rice rhizosphere.</title>
        <authorList>
            <person name="Zhao J."/>
            <person name="Zhang X."/>
        </authorList>
    </citation>
    <scope>NUCLEOTIDE SEQUENCE [LARGE SCALE GENOMIC DNA]</scope>
    <source>
        <strain evidence="2 3">1.7048</strain>
    </source>
</reference>
<feature type="transmembrane region" description="Helical" evidence="1">
    <location>
        <begin position="12"/>
        <end position="29"/>
    </location>
</feature>
<dbReference type="Pfam" id="PF19602">
    <property type="entry name" value="DUF6107"/>
    <property type="match status" value="1"/>
</dbReference>
<sequence>MSDWNGVSDMWLARTLGAFAGACVSLVYMLPKSAQEAATRFLSGVTCGLVFGGPAGVWLAEKLEIATALSPSEILLAGSSAASLGAWWGLGAAARIAGRLGRETVSARGVIVLTPGERDETAG</sequence>
<dbReference type="RefSeq" id="WP_075626149.1">
    <property type="nucleotide sequence ID" value="NZ_FOAM01000012.1"/>
</dbReference>